<evidence type="ECO:0000313" key="5">
    <source>
        <dbReference type="Proteomes" id="UP000027446"/>
    </source>
</evidence>
<dbReference type="InterPro" id="IPR036409">
    <property type="entry name" value="Aldolase_II/adducin_N_sf"/>
</dbReference>
<dbReference type="PANTHER" id="PTHR22789">
    <property type="entry name" value="FUCULOSE PHOSPHATE ALDOLASE"/>
    <property type="match status" value="1"/>
</dbReference>
<dbReference type="PANTHER" id="PTHR22789:SF0">
    <property type="entry name" value="3-OXO-TETRONATE 4-PHOSPHATE DECARBOXYLASE-RELATED"/>
    <property type="match status" value="1"/>
</dbReference>
<gene>
    <name evidence="4" type="ORF">HAD_08545</name>
</gene>
<accession>A0A069E630</accession>
<reference evidence="4 5" key="1">
    <citation type="journal article" date="2014" name="Antonie Van Leeuwenhoek">
        <title>Hyphomonas beringensis sp. nov. and Hyphomonas chukchiensis sp. nov., isolated from surface seawater of the Bering Sea and Chukchi Sea.</title>
        <authorList>
            <person name="Li C."/>
            <person name="Lai Q."/>
            <person name="Li G."/>
            <person name="Dong C."/>
            <person name="Wang J."/>
            <person name="Liao Y."/>
            <person name="Shao Z."/>
        </authorList>
    </citation>
    <scope>NUCLEOTIDE SEQUENCE [LARGE SCALE GENOMIC DNA]</scope>
    <source>
        <strain evidence="4 5">MHS-3</strain>
    </source>
</reference>
<keyword evidence="2" id="KW-0456">Lyase</keyword>
<evidence type="ECO:0000313" key="4">
    <source>
        <dbReference type="EMBL" id="KCZ85720.1"/>
    </source>
</evidence>
<dbReference type="SUPFAM" id="SSF53639">
    <property type="entry name" value="AraD/HMP-PK domain-like"/>
    <property type="match status" value="1"/>
</dbReference>
<proteinExistence type="predicted"/>
<evidence type="ECO:0000259" key="3">
    <source>
        <dbReference type="SMART" id="SM01007"/>
    </source>
</evidence>
<dbReference type="GO" id="GO:0005829">
    <property type="term" value="C:cytosol"/>
    <property type="evidence" value="ECO:0007669"/>
    <property type="project" value="TreeGrafter"/>
</dbReference>
<dbReference type="EMBL" id="ARYH01000001">
    <property type="protein sequence ID" value="KCZ85720.1"/>
    <property type="molecule type" value="Genomic_DNA"/>
</dbReference>
<comment type="caution">
    <text evidence="4">The sequence shown here is derived from an EMBL/GenBank/DDBJ whole genome shotgun (WGS) entry which is preliminary data.</text>
</comment>
<organism evidence="4 5">
    <name type="scientific">Hyphomonas adhaerens MHS-3</name>
    <dbReference type="NCBI Taxonomy" id="1280949"/>
    <lineage>
        <taxon>Bacteria</taxon>
        <taxon>Pseudomonadati</taxon>
        <taxon>Pseudomonadota</taxon>
        <taxon>Alphaproteobacteria</taxon>
        <taxon>Hyphomonadales</taxon>
        <taxon>Hyphomonadaceae</taxon>
        <taxon>Hyphomonas</taxon>
    </lineage>
</organism>
<dbReference type="Proteomes" id="UP000027446">
    <property type="component" value="Unassembled WGS sequence"/>
</dbReference>
<keyword evidence="5" id="KW-1185">Reference proteome</keyword>
<dbReference type="Gene3D" id="3.40.225.10">
    <property type="entry name" value="Class II aldolase/adducin N-terminal domain"/>
    <property type="match status" value="1"/>
</dbReference>
<feature type="domain" description="Class II aldolase/adducin N-terminal" evidence="3">
    <location>
        <begin position="2"/>
        <end position="174"/>
    </location>
</feature>
<dbReference type="AlphaFoldDB" id="A0A069E630"/>
<sequence length="326" mass="34850">MLVQGGGGNASLKEGGILHVKSSGTWMSDALKRDIFVSLDLAGVRKGVKAGEEDFSSLVLPSAQGDGRPSIETALHAIMPHAVVIHAHAVNSICTTLLPSAVERLTQKLGGIRWAIVPYAKPGADLARAIQDVLEADAPDVVFMSNHGVVAGGASAREVEERLRDVESRLSFDQTVSSQPAVQADRPDVAGYRWHDDAGLGALAFDPSRAQKLCRRALVPDQVVYLGGPAVWSETVEDLSDIRAEWLRSRGVEPRLVFVSGLGALVHEDVGSGGMSMIFLLGEIAHRLPITVVPSMLSVEDELKLLNWDAEKYRQALDAQRGSAGN</sequence>
<dbReference type="GO" id="GO:0019323">
    <property type="term" value="P:pentose catabolic process"/>
    <property type="evidence" value="ECO:0007669"/>
    <property type="project" value="TreeGrafter"/>
</dbReference>
<evidence type="ECO:0000256" key="1">
    <source>
        <dbReference type="ARBA" id="ARBA00022723"/>
    </source>
</evidence>
<dbReference type="Pfam" id="PF00596">
    <property type="entry name" value="Aldolase_II"/>
    <property type="match status" value="1"/>
</dbReference>
<dbReference type="InterPro" id="IPR050197">
    <property type="entry name" value="Aldolase_class_II_sugar_metab"/>
</dbReference>
<dbReference type="GO" id="GO:0016832">
    <property type="term" value="F:aldehyde-lyase activity"/>
    <property type="evidence" value="ECO:0007669"/>
    <property type="project" value="TreeGrafter"/>
</dbReference>
<dbReference type="InterPro" id="IPR001303">
    <property type="entry name" value="Aldolase_II/adducin_N"/>
</dbReference>
<dbReference type="PATRIC" id="fig|1280949.3.peg.1743"/>
<dbReference type="STRING" id="1280949.HAD_08545"/>
<dbReference type="GO" id="GO:0046872">
    <property type="term" value="F:metal ion binding"/>
    <property type="evidence" value="ECO:0007669"/>
    <property type="project" value="UniProtKB-KW"/>
</dbReference>
<evidence type="ECO:0000256" key="2">
    <source>
        <dbReference type="ARBA" id="ARBA00023239"/>
    </source>
</evidence>
<protein>
    <submittedName>
        <fullName evidence="4">Class II aldolase/adducin family protein</fullName>
    </submittedName>
</protein>
<dbReference type="eggNOG" id="COG3347">
    <property type="taxonomic scope" value="Bacteria"/>
</dbReference>
<name>A0A069E630_9PROT</name>
<dbReference type="SMART" id="SM01007">
    <property type="entry name" value="Aldolase_II"/>
    <property type="match status" value="1"/>
</dbReference>
<keyword evidence="1" id="KW-0479">Metal-binding</keyword>